<dbReference type="PROSITE" id="PS00137">
    <property type="entry name" value="SUBTILASE_HIS"/>
    <property type="match status" value="1"/>
</dbReference>
<dbReference type="Proteomes" id="UP001525961">
    <property type="component" value="Unassembled WGS sequence"/>
</dbReference>
<proteinExistence type="inferred from homology"/>
<dbReference type="EMBL" id="JAMXFA010000060">
    <property type="protein sequence ID" value="MCT7981292.1"/>
    <property type="molecule type" value="Genomic_DNA"/>
</dbReference>
<protein>
    <submittedName>
        <fullName evidence="8">S8 family serine peptidase</fullName>
    </submittedName>
</protein>
<dbReference type="PANTHER" id="PTHR43399:SF4">
    <property type="entry name" value="CELL WALL-ASSOCIATED PROTEASE"/>
    <property type="match status" value="1"/>
</dbReference>
<evidence type="ECO:0000313" key="9">
    <source>
        <dbReference type="Proteomes" id="UP001525961"/>
    </source>
</evidence>
<comment type="similarity">
    <text evidence="1 5 6">Belongs to the peptidase S8 family.</text>
</comment>
<sequence length="915" mass="97905">MLDLSRLFDESLYINKNPDVAEALAIGVFESGFQHFLTFGQDEGREFSPFFDNVYYLEDNPDVAEAVAAGTFTAIEHFVNFGQFEGRDPIVEFFTDFYLEAYLDVASVVATGAMTAYQHFRDFGLSEGREPGFGFDRPFYLANNPDVAAAVNAGQLSAIEHYLRFGKAEGRLGTPTLNLNAATELGLLSTVEINSIVSDRNPLQLYRFTLENPSDFNLELGGLSADADVTLLRDINENGEIDIEEIIDLSTNEGTTPEVLSRGLTAGTYFIAIERFEGNANYTLLMSAAPRLDIPPDNVGNTLSQSFDLDAALRGPLSNQGRIPINAVLASEGFNQPQLLGDFNPSDIYSFTIIAPTRFLLNLDQLSGDADVAIAGDRNEDGIISYDEIIISSENEGTQPEEIFIPKLSLGEYYILVEPFEGETTYNLTVETAPIQFPLSEALEVGTLNPTPRTLTGTLFEANLADTYRFNLTTPSDIQINLEGLSAATEVYLIQDVNNNGIVEGGEILSSAPGPEKLLSSLFTTGGYSSDAETLSVVGLPAGTYYVGVNQFEGETNYSLSLSGTSTTGRFNSLFGYGLVNASAAVARALGEPALAPVPALTSTATRNNTRDMNLINAPAVWNRGFTGEGVIVAVLDDGVDWKHPDLADNIWVNSNEIPNNGMDDDGNGFIDDVRGWDFVDGINNPSGGPGDSHGTHVAGTVAAGRNGVDIVTGENRLEMNGVAYNATIMPVRVLGESKSNPDENFDPVAAGIYYAVENGARVIQMSLGRNPGAPPSLQTQEALAFARERGVVAVIASGNERDTYGATQPGDPAFNARNNLAIAIGAVNPANQLATFSNPAGPSPLNFIVAPGVDVLSTYPNQNYEFEEGTSMAAPHISGVVALMLQANPNLTPAQVEQILIETAQPEGITLALA</sequence>
<organism evidence="8 9">
    <name type="scientific">Laspinema olomoucense D3b</name>
    <dbReference type="NCBI Taxonomy" id="2953688"/>
    <lineage>
        <taxon>Bacteria</taxon>
        <taxon>Bacillati</taxon>
        <taxon>Cyanobacteriota</taxon>
        <taxon>Cyanophyceae</taxon>
        <taxon>Oscillatoriophycideae</taxon>
        <taxon>Oscillatoriales</taxon>
        <taxon>Laspinemataceae</taxon>
        <taxon>Laspinema</taxon>
        <taxon>Laspinema olomoucense</taxon>
    </lineage>
</organism>
<accession>A0ABT2NF04</accession>
<dbReference type="RefSeq" id="WP_261237476.1">
    <property type="nucleotide sequence ID" value="NZ_JAMXFA010000060.1"/>
</dbReference>
<dbReference type="InterPro" id="IPR036852">
    <property type="entry name" value="Peptidase_S8/S53_dom_sf"/>
</dbReference>
<dbReference type="Gene3D" id="2.60.120.380">
    <property type="match status" value="3"/>
</dbReference>
<dbReference type="InterPro" id="IPR023827">
    <property type="entry name" value="Peptidase_S8_Asp-AS"/>
</dbReference>
<dbReference type="InterPro" id="IPR000209">
    <property type="entry name" value="Peptidase_S8/S53_dom"/>
</dbReference>
<evidence type="ECO:0000256" key="3">
    <source>
        <dbReference type="ARBA" id="ARBA00022801"/>
    </source>
</evidence>
<keyword evidence="2 5" id="KW-0645">Protease</keyword>
<dbReference type="CDD" id="cd07473">
    <property type="entry name" value="Peptidases_S8_Subtilisin_like"/>
    <property type="match status" value="1"/>
</dbReference>
<evidence type="ECO:0000256" key="5">
    <source>
        <dbReference type="PROSITE-ProRule" id="PRU01240"/>
    </source>
</evidence>
<dbReference type="Gene3D" id="3.40.50.200">
    <property type="entry name" value="Peptidase S8/S53 domain"/>
    <property type="match status" value="1"/>
</dbReference>
<dbReference type="Pfam" id="PF00082">
    <property type="entry name" value="Peptidase_S8"/>
    <property type="match status" value="1"/>
</dbReference>
<dbReference type="PROSITE" id="PS00018">
    <property type="entry name" value="EF_HAND_1"/>
    <property type="match status" value="2"/>
</dbReference>
<dbReference type="PROSITE" id="PS51892">
    <property type="entry name" value="SUBTILASE"/>
    <property type="match status" value="1"/>
</dbReference>
<dbReference type="PANTHER" id="PTHR43399">
    <property type="entry name" value="SUBTILISIN-RELATED"/>
    <property type="match status" value="1"/>
</dbReference>
<feature type="active site" description="Charge relay system" evidence="5">
    <location>
        <position position="872"/>
    </location>
</feature>
<dbReference type="InterPro" id="IPR018247">
    <property type="entry name" value="EF_Hand_1_Ca_BS"/>
</dbReference>
<feature type="domain" description="Peptidase S8/S53" evidence="7">
    <location>
        <begin position="628"/>
        <end position="906"/>
    </location>
</feature>
<dbReference type="SUPFAM" id="SSF52743">
    <property type="entry name" value="Subtilisin-like"/>
    <property type="match status" value="1"/>
</dbReference>
<dbReference type="PRINTS" id="PR00723">
    <property type="entry name" value="SUBTILISIN"/>
</dbReference>
<dbReference type="PROSITE" id="PS00136">
    <property type="entry name" value="SUBTILASE_ASP"/>
    <property type="match status" value="1"/>
</dbReference>
<name>A0ABT2NF04_9CYAN</name>
<dbReference type="InterPro" id="IPR051048">
    <property type="entry name" value="Peptidase_S8/S53_subtilisin"/>
</dbReference>
<evidence type="ECO:0000313" key="8">
    <source>
        <dbReference type="EMBL" id="MCT7981292.1"/>
    </source>
</evidence>
<evidence type="ECO:0000256" key="4">
    <source>
        <dbReference type="ARBA" id="ARBA00022825"/>
    </source>
</evidence>
<feature type="active site" description="Charge relay system" evidence="5">
    <location>
        <position position="637"/>
    </location>
</feature>
<keyword evidence="4 5" id="KW-0720">Serine protease</keyword>
<reference evidence="8 9" key="1">
    <citation type="journal article" date="2022" name="Front. Microbiol.">
        <title>High genomic differentiation and limited gene flow indicate recent cryptic speciation within the genus Laspinema (cyanobacteria).</title>
        <authorList>
            <person name="Stanojkovic A."/>
            <person name="Skoupy S."/>
            <person name="Skaloud P."/>
            <person name="Dvorak P."/>
        </authorList>
    </citation>
    <scope>NUCLEOTIDE SEQUENCE [LARGE SCALE GENOMIC DNA]</scope>
    <source>
        <strain evidence="8 9">D3b</strain>
    </source>
</reference>
<dbReference type="InterPro" id="IPR023828">
    <property type="entry name" value="Peptidase_S8_Ser-AS"/>
</dbReference>
<dbReference type="InterPro" id="IPR015500">
    <property type="entry name" value="Peptidase_S8_subtilisin-rel"/>
</dbReference>
<evidence type="ECO:0000256" key="1">
    <source>
        <dbReference type="ARBA" id="ARBA00011073"/>
    </source>
</evidence>
<dbReference type="InterPro" id="IPR034204">
    <property type="entry name" value="PfSUB1-like_cat_dom"/>
</dbReference>
<keyword evidence="9" id="KW-1185">Reference proteome</keyword>
<evidence type="ECO:0000256" key="2">
    <source>
        <dbReference type="ARBA" id="ARBA00022670"/>
    </source>
</evidence>
<comment type="caution">
    <text evidence="8">The sequence shown here is derived from an EMBL/GenBank/DDBJ whole genome shotgun (WGS) entry which is preliminary data.</text>
</comment>
<keyword evidence="3 5" id="KW-0378">Hydrolase</keyword>
<gene>
    <name evidence="8" type="ORF">NG792_26560</name>
</gene>
<dbReference type="InterPro" id="IPR022398">
    <property type="entry name" value="Peptidase_S8_His-AS"/>
</dbReference>
<dbReference type="PROSITE" id="PS00138">
    <property type="entry name" value="SUBTILASE_SER"/>
    <property type="match status" value="1"/>
</dbReference>
<evidence type="ECO:0000259" key="7">
    <source>
        <dbReference type="Pfam" id="PF00082"/>
    </source>
</evidence>
<dbReference type="SUPFAM" id="SSF89260">
    <property type="entry name" value="Collagen-binding domain"/>
    <property type="match status" value="3"/>
</dbReference>
<feature type="active site" description="Charge relay system" evidence="5">
    <location>
        <position position="694"/>
    </location>
</feature>
<evidence type="ECO:0000256" key="6">
    <source>
        <dbReference type="RuleBase" id="RU003355"/>
    </source>
</evidence>